<dbReference type="OrthoDB" id="1932094at2759"/>
<dbReference type="Proteomes" id="UP000250235">
    <property type="component" value="Unassembled WGS sequence"/>
</dbReference>
<sequence>MEFKARLLGTLLLIFLVVAPSFSGGKLLVRSMESEFYDIDYRGPETHTYLPPPTQVECQPDVDHKARCHRTRVQKSGPKT</sequence>
<evidence type="ECO:0000256" key="1">
    <source>
        <dbReference type="SAM" id="SignalP"/>
    </source>
</evidence>
<evidence type="ECO:0000313" key="3">
    <source>
        <dbReference type="Proteomes" id="UP000250235"/>
    </source>
</evidence>
<proteinExistence type="predicted"/>
<gene>
    <name evidence="2" type="ORF">F511_04396</name>
</gene>
<dbReference type="EMBL" id="KV005005">
    <property type="protein sequence ID" value="KZV35091.1"/>
    <property type="molecule type" value="Genomic_DNA"/>
</dbReference>
<feature type="chain" id="PRO_5016343913" description="Transmembrane protein" evidence="1">
    <location>
        <begin position="24"/>
        <end position="80"/>
    </location>
</feature>
<evidence type="ECO:0000313" key="2">
    <source>
        <dbReference type="EMBL" id="KZV35091.1"/>
    </source>
</evidence>
<dbReference type="AlphaFoldDB" id="A0A2Z7BKH8"/>
<keyword evidence="1" id="KW-0732">Signal</keyword>
<feature type="signal peptide" evidence="1">
    <location>
        <begin position="1"/>
        <end position="23"/>
    </location>
</feature>
<keyword evidence="3" id="KW-1185">Reference proteome</keyword>
<accession>A0A2Z7BKH8</accession>
<evidence type="ECO:0008006" key="4">
    <source>
        <dbReference type="Google" id="ProtNLM"/>
    </source>
</evidence>
<name>A0A2Z7BKH8_9LAMI</name>
<reference evidence="2 3" key="1">
    <citation type="journal article" date="2015" name="Proc. Natl. Acad. Sci. U.S.A.">
        <title>The resurrection genome of Boea hygrometrica: A blueprint for survival of dehydration.</title>
        <authorList>
            <person name="Xiao L."/>
            <person name="Yang G."/>
            <person name="Zhang L."/>
            <person name="Yang X."/>
            <person name="Zhao S."/>
            <person name="Ji Z."/>
            <person name="Zhou Q."/>
            <person name="Hu M."/>
            <person name="Wang Y."/>
            <person name="Chen M."/>
            <person name="Xu Y."/>
            <person name="Jin H."/>
            <person name="Xiao X."/>
            <person name="Hu G."/>
            <person name="Bao F."/>
            <person name="Hu Y."/>
            <person name="Wan P."/>
            <person name="Li L."/>
            <person name="Deng X."/>
            <person name="Kuang T."/>
            <person name="Xiang C."/>
            <person name="Zhu J.K."/>
            <person name="Oliver M.J."/>
            <person name="He Y."/>
        </authorList>
    </citation>
    <scope>NUCLEOTIDE SEQUENCE [LARGE SCALE GENOMIC DNA]</scope>
    <source>
        <strain evidence="3">cv. XS01</strain>
    </source>
</reference>
<organism evidence="2 3">
    <name type="scientific">Dorcoceras hygrometricum</name>
    <dbReference type="NCBI Taxonomy" id="472368"/>
    <lineage>
        <taxon>Eukaryota</taxon>
        <taxon>Viridiplantae</taxon>
        <taxon>Streptophyta</taxon>
        <taxon>Embryophyta</taxon>
        <taxon>Tracheophyta</taxon>
        <taxon>Spermatophyta</taxon>
        <taxon>Magnoliopsida</taxon>
        <taxon>eudicotyledons</taxon>
        <taxon>Gunneridae</taxon>
        <taxon>Pentapetalae</taxon>
        <taxon>asterids</taxon>
        <taxon>lamiids</taxon>
        <taxon>Lamiales</taxon>
        <taxon>Gesneriaceae</taxon>
        <taxon>Didymocarpoideae</taxon>
        <taxon>Trichosporeae</taxon>
        <taxon>Loxocarpinae</taxon>
        <taxon>Dorcoceras</taxon>
    </lineage>
</organism>
<protein>
    <recommendedName>
        <fullName evidence="4">Transmembrane protein</fullName>
    </recommendedName>
</protein>